<evidence type="ECO:0000313" key="2">
    <source>
        <dbReference type="Proteomes" id="UP000242222"/>
    </source>
</evidence>
<sequence length="95" mass="11039">MMNEISTGQQQRINTKDFANRLSHYGFEECAVLQRLLILECNEHPGLSEIFYIWTLLRKCLEQHDDGSAWFNDLRDMEATARSELQSLGGRFCPT</sequence>
<dbReference type="RefSeq" id="WP_230479514.1">
    <property type="nucleotide sequence ID" value="NZ_FOVC01000002.1"/>
</dbReference>
<proteinExistence type="predicted"/>
<dbReference type="Proteomes" id="UP000242222">
    <property type="component" value="Unassembled WGS sequence"/>
</dbReference>
<keyword evidence="2" id="KW-1185">Reference proteome</keyword>
<dbReference type="EMBL" id="FOVC01000002">
    <property type="protein sequence ID" value="SFN06707.1"/>
    <property type="molecule type" value="Genomic_DNA"/>
</dbReference>
<gene>
    <name evidence="1" type="ORF">SAMN05216516_102184</name>
</gene>
<accession>A0A1I4W089</accession>
<evidence type="ECO:0000313" key="1">
    <source>
        <dbReference type="EMBL" id="SFN06707.1"/>
    </source>
</evidence>
<dbReference type="AlphaFoldDB" id="A0A1I4W089"/>
<name>A0A1I4W089_9GAMM</name>
<dbReference type="STRING" id="1367852.SAMN05216516_102184"/>
<protein>
    <submittedName>
        <fullName evidence="1">Uncharacterized protein</fullName>
    </submittedName>
</protein>
<reference evidence="2" key="1">
    <citation type="submission" date="2016-10" db="EMBL/GenBank/DDBJ databases">
        <authorList>
            <person name="Varghese N."/>
            <person name="Submissions S."/>
        </authorList>
    </citation>
    <scope>NUCLEOTIDE SEQUENCE [LARGE SCALE GENOMIC DNA]</scope>
    <source>
        <strain evidence="2">N6PO6</strain>
    </source>
</reference>
<organism evidence="1 2">
    <name type="scientific">Izhakiella capsodis</name>
    <dbReference type="NCBI Taxonomy" id="1367852"/>
    <lineage>
        <taxon>Bacteria</taxon>
        <taxon>Pseudomonadati</taxon>
        <taxon>Pseudomonadota</taxon>
        <taxon>Gammaproteobacteria</taxon>
        <taxon>Enterobacterales</taxon>
        <taxon>Erwiniaceae</taxon>
        <taxon>Izhakiella</taxon>
    </lineage>
</organism>